<gene>
    <name evidence="7" type="ORF">I2501_03120</name>
</gene>
<dbReference type="InterPro" id="IPR036890">
    <property type="entry name" value="HATPase_C_sf"/>
</dbReference>
<evidence type="ECO:0000256" key="3">
    <source>
        <dbReference type="ARBA" id="ARBA00023012"/>
    </source>
</evidence>
<feature type="domain" description="Histidine kinase/HSP90-like ATPase" evidence="6">
    <location>
        <begin position="503"/>
        <end position="597"/>
    </location>
</feature>
<dbReference type="Gene3D" id="3.30.565.10">
    <property type="entry name" value="Histidine kinase-like ATPase, C-terminal domain"/>
    <property type="match status" value="1"/>
</dbReference>
<dbReference type="SMART" id="SM00387">
    <property type="entry name" value="HATPase_c"/>
    <property type="match status" value="1"/>
</dbReference>
<evidence type="ECO:0000256" key="4">
    <source>
        <dbReference type="SAM" id="MobiDB-lite"/>
    </source>
</evidence>
<dbReference type="PANTHER" id="PTHR24421">
    <property type="entry name" value="NITRATE/NITRITE SENSOR PROTEIN NARX-RELATED"/>
    <property type="match status" value="1"/>
</dbReference>
<keyword evidence="1" id="KW-0808">Transferase</keyword>
<dbReference type="Pfam" id="PF02518">
    <property type="entry name" value="HATPase_c"/>
    <property type="match status" value="1"/>
</dbReference>
<accession>A0A931AWX7</accession>
<dbReference type="SUPFAM" id="SSF55874">
    <property type="entry name" value="ATPase domain of HSP90 chaperone/DNA topoisomerase II/histidine kinase"/>
    <property type="match status" value="1"/>
</dbReference>
<evidence type="ECO:0000313" key="8">
    <source>
        <dbReference type="Proteomes" id="UP000657385"/>
    </source>
</evidence>
<feature type="compositionally biased region" description="Basic and acidic residues" evidence="4">
    <location>
        <begin position="15"/>
        <end position="25"/>
    </location>
</feature>
<keyword evidence="3" id="KW-0902">Two-component regulatory system</keyword>
<evidence type="ECO:0000313" key="7">
    <source>
        <dbReference type="EMBL" id="MBF9067030.1"/>
    </source>
</evidence>
<dbReference type="GO" id="GO:0000155">
    <property type="term" value="F:phosphorelay sensor kinase activity"/>
    <property type="evidence" value="ECO:0007669"/>
    <property type="project" value="InterPro"/>
</dbReference>
<dbReference type="Gene3D" id="3.30.450.40">
    <property type="match status" value="2"/>
</dbReference>
<proteinExistence type="predicted"/>
<dbReference type="Proteomes" id="UP000657385">
    <property type="component" value="Unassembled WGS sequence"/>
</dbReference>
<dbReference type="InterPro" id="IPR029016">
    <property type="entry name" value="GAF-like_dom_sf"/>
</dbReference>
<dbReference type="Pfam" id="PF13185">
    <property type="entry name" value="GAF_2"/>
    <property type="match status" value="2"/>
</dbReference>
<protein>
    <submittedName>
        <fullName evidence="7">GAF domain-containing protein</fullName>
    </submittedName>
</protein>
<dbReference type="SUPFAM" id="SSF55781">
    <property type="entry name" value="GAF domain-like"/>
    <property type="match status" value="2"/>
</dbReference>
<organism evidence="7 8">
    <name type="scientific">Streptacidiphilus fuscans</name>
    <dbReference type="NCBI Taxonomy" id="2789292"/>
    <lineage>
        <taxon>Bacteria</taxon>
        <taxon>Bacillati</taxon>
        <taxon>Actinomycetota</taxon>
        <taxon>Actinomycetes</taxon>
        <taxon>Kitasatosporales</taxon>
        <taxon>Streptomycetaceae</taxon>
        <taxon>Streptacidiphilus</taxon>
    </lineage>
</organism>
<evidence type="ECO:0000256" key="2">
    <source>
        <dbReference type="ARBA" id="ARBA00022777"/>
    </source>
</evidence>
<feature type="domain" description="GAF" evidence="5">
    <location>
        <begin position="72"/>
        <end position="219"/>
    </location>
</feature>
<dbReference type="GO" id="GO:0016020">
    <property type="term" value="C:membrane"/>
    <property type="evidence" value="ECO:0007669"/>
    <property type="project" value="InterPro"/>
</dbReference>
<dbReference type="InterPro" id="IPR003018">
    <property type="entry name" value="GAF"/>
</dbReference>
<dbReference type="InterPro" id="IPR003594">
    <property type="entry name" value="HATPase_dom"/>
</dbReference>
<dbReference type="SMART" id="SM00065">
    <property type="entry name" value="GAF"/>
    <property type="match status" value="2"/>
</dbReference>
<feature type="region of interest" description="Disordered" evidence="4">
    <location>
        <begin position="1"/>
        <end position="29"/>
    </location>
</feature>
<evidence type="ECO:0000259" key="5">
    <source>
        <dbReference type="SMART" id="SM00065"/>
    </source>
</evidence>
<dbReference type="GO" id="GO:0046983">
    <property type="term" value="F:protein dimerization activity"/>
    <property type="evidence" value="ECO:0007669"/>
    <property type="project" value="InterPro"/>
</dbReference>
<reference evidence="7" key="1">
    <citation type="submission" date="2020-11" db="EMBL/GenBank/DDBJ databases">
        <title>Isolation and identification of active actinomycetes.</title>
        <authorList>
            <person name="Yu B."/>
        </authorList>
    </citation>
    <scope>NUCLEOTIDE SEQUENCE</scope>
    <source>
        <strain evidence="7">NEAU-YB345</strain>
    </source>
</reference>
<sequence length="598" mass="63444">MTGLPGRSAVGVERQVPEEPPHGTEKGALGLPDLRLDQLLAELQSRLDLARGTRDRVHALLEAVLTVGRELDLEQALQQIVETAATLVDARYAALGVIGEDASLAKFLTTGLTPAQVEAIGPFPTGHGILGELIRRPEPLRLGDIADHPASVGFPAKHPPMHSFLGVPIRVRGEVFGNLYLTEKRGGGQFDAEDESVLQTLAVAAGVAIDNARLYRDARLRERWLVASGEITARLLSGAAEQDVLAELVQASLEILEADLGVIALTLQSTGGTELAVQLAEGVDAELHRGLLLPLEGTFMGTAFASAAAVTSADIAHDPRVTAGPPRWRGLGAAVAVPLGRGPGGPRGVLMLARRAGLYPFTPADVAPLKAFADQAALALELAGRRSDAEQLALLEDHDRIARDLHDLAIQRIFATGMTLQSAQRFIDHPQAAERVGRAVEDLDETVKIIRTSIFGLRSRGSAQESAGLRARIVDVVSRFIATLGFTPSIRLEGLLDTDVPADLAEEVLAVLEEALSNASRHARAKAIDVFAKVTGGDAPEVVLTVTDNGVGLPRTVRRSGLANLEERAVKHGGEFELDANPAGSGTRLRWQAPLQTD</sequence>
<name>A0A931AWX7_9ACTN</name>
<evidence type="ECO:0000259" key="6">
    <source>
        <dbReference type="SMART" id="SM00387"/>
    </source>
</evidence>
<dbReference type="Pfam" id="PF07730">
    <property type="entry name" value="HisKA_3"/>
    <property type="match status" value="1"/>
</dbReference>
<dbReference type="InterPro" id="IPR050482">
    <property type="entry name" value="Sensor_HK_TwoCompSys"/>
</dbReference>
<keyword evidence="2" id="KW-0418">Kinase</keyword>
<dbReference type="PANTHER" id="PTHR24421:SF56">
    <property type="entry name" value="OXYGEN SENSOR HISTIDINE KINASE RESPONSE REGULATOR DOST"/>
    <property type="match status" value="1"/>
</dbReference>
<keyword evidence="8" id="KW-1185">Reference proteome</keyword>
<comment type="caution">
    <text evidence="7">The sequence shown here is derived from an EMBL/GenBank/DDBJ whole genome shotgun (WGS) entry which is preliminary data.</text>
</comment>
<dbReference type="InterPro" id="IPR011712">
    <property type="entry name" value="Sig_transdc_His_kin_sub3_dim/P"/>
</dbReference>
<feature type="domain" description="GAF" evidence="5">
    <location>
        <begin position="236"/>
        <end position="390"/>
    </location>
</feature>
<dbReference type="EMBL" id="JADPRT010000001">
    <property type="protein sequence ID" value="MBF9067030.1"/>
    <property type="molecule type" value="Genomic_DNA"/>
</dbReference>
<evidence type="ECO:0000256" key="1">
    <source>
        <dbReference type="ARBA" id="ARBA00022679"/>
    </source>
</evidence>
<dbReference type="AlphaFoldDB" id="A0A931AWX7"/>
<dbReference type="Gene3D" id="1.20.5.1930">
    <property type="match status" value="1"/>
</dbReference>